<dbReference type="PANTHER" id="PTHR33240">
    <property type="entry name" value="OS08G0508500 PROTEIN"/>
    <property type="match status" value="1"/>
</dbReference>
<organism evidence="1 2">
    <name type="scientific">Cannabis sativa</name>
    <name type="common">Hemp</name>
    <name type="synonym">Marijuana</name>
    <dbReference type="NCBI Taxonomy" id="3483"/>
    <lineage>
        <taxon>Eukaryota</taxon>
        <taxon>Viridiplantae</taxon>
        <taxon>Streptophyta</taxon>
        <taxon>Embryophyta</taxon>
        <taxon>Tracheophyta</taxon>
        <taxon>Spermatophyta</taxon>
        <taxon>Magnoliopsida</taxon>
        <taxon>eudicotyledons</taxon>
        <taxon>Gunneridae</taxon>
        <taxon>Pentapetalae</taxon>
        <taxon>rosids</taxon>
        <taxon>fabids</taxon>
        <taxon>Rosales</taxon>
        <taxon>Cannabaceae</taxon>
        <taxon>Cannabis</taxon>
    </lineage>
</organism>
<proteinExistence type="predicted"/>
<dbReference type="OMA" id="QQSTHNC"/>
<keyword evidence="2" id="KW-1185">Reference proteome</keyword>
<reference evidence="1" key="2">
    <citation type="submission" date="2021-03" db="UniProtKB">
        <authorList>
            <consortium name="EnsemblPlants"/>
        </authorList>
    </citation>
    <scope>IDENTIFICATION</scope>
</reference>
<dbReference type="Proteomes" id="UP000596661">
    <property type="component" value="Chromosome 2"/>
</dbReference>
<sequence>MYGFFCQGIAPKGYIRLPLTVGENPTARTLMAWFVLINVPSAFNSMIGRPTLYDLKAVTSIYHLCLKIPTRHRVGCLRGDQQSTHNCYNLALSKAKKEKMLAKSSKEEPDKGQ</sequence>
<evidence type="ECO:0000313" key="1">
    <source>
        <dbReference type="EnsemblPlants" id="cds.evm.model.02.389"/>
    </source>
</evidence>
<name>A0A803P0U9_CANSA</name>
<protein>
    <submittedName>
        <fullName evidence="1">Uncharacterized protein</fullName>
    </submittedName>
</protein>
<dbReference type="EnsemblPlants" id="evm.model.02.389">
    <property type="protein sequence ID" value="cds.evm.model.02.389"/>
    <property type="gene ID" value="evm.TU.02.389"/>
</dbReference>
<dbReference type="Gramene" id="evm.model.02.389">
    <property type="protein sequence ID" value="cds.evm.model.02.389"/>
    <property type="gene ID" value="evm.TU.02.389"/>
</dbReference>
<dbReference type="PANTHER" id="PTHR33240:SF15">
    <property type="entry name" value="GAG-PRO-LIKE PROTEIN"/>
    <property type="match status" value="1"/>
</dbReference>
<evidence type="ECO:0000313" key="2">
    <source>
        <dbReference type="Proteomes" id="UP000596661"/>
    </source>
</evidence>
<reference evidence="1" key="1">
    <citation type="submission" date="2018-11" db="EMBL/GenBank/DDBJ databases">
        <authorList>
            <person name="Grassa J C."/>
        </authorList>
    </citation>
    <scope>NUCLEOTIDE SEQUENCE [LARGE SCALE GENOMIC DNA]</scope>
</reference>
<accession>A0A803P0U9</accession>
<dbReference type="EMBL" id="UZAU01000104">
    <property type="status" value="NOT_ANNOTATED_CDS"/>
    <property type="molecule type" value="Genomic_DNA"/>
</dbReference>
<dbReference type="AlphaFoldDB" id="A0A803P0U9"/>